<evidence type="ECO:0000259" key="2">
    <source>
        <dbReference type="PROSITE" id="PS50930"/>
    </source>
</evidence>
<accession>A0A7W4PIS9</accession>
<comment type="caution">
    <text evidence="3">The sequence shown here is derived from an EMBL/GenBank/DDBJ whole genome shotgun (WGS) entry which is preliminary data.</text>
</comment>
<evidence type="ECO:0000256" key="1">
    <source>
        <dbReference type="SAM" id="Phobius"/>
    </source>
</evidence>
<dbReference type="EMBL" id="JABEQP010000005">
    <property type="protein sequence ID" value="MBB2197874.1"/>
    <property type="molecule type" value="Genomic_DNA"/>
</dbReference>
<feature type="transmembrane region" description="Helical" evidence="1">
    <location>
        <begin position="18"/>
        <end position="35"/>
    </location>
</feature>
<dbReference type="Proteomes" id="UP000530320">
    <property type="component" value="Unassembled WGS sequence"/>
</dbReference>
<keyword evidence="1" id="KW-0472">Membrane</keyword>
<dbReference type="Gene3D" id="2.40.50.1020">
    <property type="entry name" value="LytTr DNA-binding domain"/>
    <property type="match status" value="1"/>
</dbReference>
<keyword evidence="1" id="KW-1133">Transmembrane helix</keyword>
<feature type="transmembrane region" description="Helical" evidence="1">
    <location>
        <begin position="88"/>
        <end position="107"/>
    </location>
</feature>
<feature type="transmembrane region" description="Helical" evidence="1">
    <location>
        <begin position="56"/>
        <end position="76"/>
    </location>
</feature>
<dbReference type="GO" id="GO:0003677">
    <property type="term" value="F:DNA binding"/>
    <property type="evidence" value="ECO:0007669"/>
    <property type="project" value="InterPro"/>
</dbReference>
<dbReference type="SMART" id="SM00850">
    <property type="entry name" value="LytTR"/>
    <property type="match status" value="1"/>
</dbReference>
<dbReference type="InterPro" id="IPR007492">
    <property type="entry name" value="LytTR_DNA-bd_dom"/>
</dbReference>
<gene>
    <name evidence="3" type="ORF">HLH44_10490</name>
</gene>
<organism evidence="3 4">
    <name type="scientific">Gluconacetobacter dulcium</name>
    <dbReference type="NCBI Taxonomy" id="2729096"/>
    <lineage>
        <taxon>Bacteria</taxon>
        <taxon>Pseudomonadati</taxon>
        <taxon>Pseudomonadota</taxon>
        <taxon>Alphaproteobacteria</taxon>
        <taxon>Acetobacterales</taxon>
        <taxon>Acetobacteraceae</taxon>
        <taxon>Gluconacetobacter</taxon>
    </lineage>
</organism>
<evidence type="ECO:0000313" key="4">
    <source>
        <dbReference type="Proteomes" id="UP000530320"/>
    </source>
</evidence>
<name>A0A7W4PIS9_9PROT</name>
<dbReference type="AlphaFoldDB" id="A0A7W4PIS9"/>
<protein>
    <submittedName>
        <fullName evidence="3">LytTR family transcriptional regulator</fullName>
    </submittedName>
</protein>
<dbReference type="Pfam" id="PF04397">
    <property type="entry name" value="LytTR"/>
    <property type="match status" value="1"/>
</dbReference>
<sequence>MTFLAPWGSAHLPLPRRAVEWLVCIAIWEAAVWLVRGGVTRRFGSGRAGGRTVFRGYLLTLGLASVPAVPLCMLVINGTVGTFGDFALFYADAMGLGFILAAIRYGIWGQRSATRDGVSAELAPARVPGAGGVSCCDFLGRHAPDLTGARLLALAAEDHYLRIHTDRGQALALLRLRDAIDSLGAEAGLQVHRSYWVAMHAAPRAARRGQSWQLELPSGLSIPVSKARVAACRAVGWL</sequence>
<reference evidence="3 4" key="1">
    <citation type="submission" date="2020-04" db="EMBL/GenBank/DDBJ databases">
        <title>Description of novel Gluconacetobacter.</title>
        <authorList>
            <person name="Sombolestani A."/>
        </authorList>
    </citation>
    <scope>NUCLEOTIDE SEQUENCE [LARGE SCALE GENOMIC DNA]</scope>
    <source>
        <strain evidence="3 4">LMG 22058</strain>
    </source>
</reference>
<dbReference type="PROSITE" id="PS50930">
    <property type="entry name" value="HTH_LYTTR"/>
    <property type="match status" value="1"/>
</dbReference>
<feature type="domain" description="HTH LytTR-type" evidence="2">
    <location>
        <begin position="149"/>
        <end position="238"/>
    </location>
</feature>
<evidence type="ECO:0000313" key="3">
    <source>
        <dbReference type="EMBL" id="MBB2197874.1"/>
    </source>
</evidence>
<keyword evidence="1" id="KW-0812">Transmembrane</keyword>
<proteinExistence type="predicted"/>